<dbReference type="PROSITE" id="PS01081">
    <property type="entry name" value="HTH_TETR_1"/>
    <property type="match status" value="1"/>
</dbReference>
<comment type="caution">
    <text evidence="4">The sequence shown here is derived from an EMBL/GenBank/DDBJ whole genome shotgun (WGS) entry which is preliminary data.</text>
</comment>
<dbReference type="InterPro" id="IPR023772">
    <property type="entry name" value="DNA-bd_HTH_TetR-type_CS"/>
</dbReference>
<evidence type="ECO:0000313" key="5">
    <source>
        <dbReference type="Proteomes" id="UP001282284"/>
    </source>
</evidence>
<sequence length="208" mass="24572">MKAFSNLEVEKRQKIINAAFDEFTEKGYELASTNQIVKNAGIGKGMLFYYFTNKHELFLFLIEYAIEITEKEFLNKLSDAPDLFERFKNVAIQKLAFLTQYPNAMNFMAKVMINEAVQLDETIKEKIRVLEQKTHQRLYSTIDTDLFREEIDSEKAIKIIQWAFRGYEEEITVRLQNENIDVRNLENYFAEFHEYVGVMKKAFYKGGH</sequence>
<protein>
    <submittedName>
        <fullName evidence="4">TetR/AcrR family transcriptional regulator</fullName>
    </submittedName>
</protein>
<dbReference type="InterPro" id="IPR050624">
    <property type="entry name" value="HTH-type_Tx_Regulator"/>
</dbReference>
<dbReference type="InterPro" id="IPR009057">
    <property type="entry name" value="Homeodomain-like_sf"/>
</dbReference>
<dbReference type="PANTHER" id="PTHR43479">
    <property type="entry name" value="ACREF/ENVCD OPERON REPRESSOR-RELATED"/>
    <property type="match status" value="1"/>
</dbReference>
<gene>
    <name evidence="4" type="ORF">QT711_17690</name>
</gene>
<dbReference type="PANTHER" id="PTHR43479:SF11">
    <property type="entry name" value="ACREF_ENVCD OPERON REPRESSOR-RELATED"/>
    <property type="match status" value="1"/>
</dbReference>
<evidence type="ECO:0000259" key="3">
    <source>
        <dbReference type="PROSITE" id="PS50977"/>
    </source>
</evidence>
<dbReference type="PRINTS" id="PR00455">
    <property type="entry name" value="HTHTETR"/>
</dbReference>
<dbReference type="Gene3D" id="1.10.357.10">
    <property type="entry name" value="Tetracycline Repressor, domain 2"/>
    <property type="match status" value="1"/>
</dbReference>
<name>A0ABU4GDD3_9BACL</name>
<dbReference type="PROSITE" id="PS50977">
    <property type="entry name" value="HTH_TETR_2"/>
    <property type="match status" value="1"/>
</dbReference>
<feature type="DNA-binding region" description="H-T-H motif" evidence="2">
    <location>
        <begin position="32"/>
        <end position="51"/>
    </location>
</feature>
<feature type="domain" description="HTH tetR-type" evidence="3">
    <location>
        <begin position="9"/>
        <end position="69"/>
    </location>
</feature>
<dbReference type="InterPro" id="IPR036271">
    <property type="entry name" value="Tet_transcr_reg_TetR-rel_C_sf"/>
</dbReference>
<keyword evidence="1 2" id="KW-0238">DNA-binding</keyword>
<dbReference type="Gene3D" id="1.10.10.60">
    <property type="entry name" value="Homeodomain-like"/>
    <property type="match status" value="1"/>
</dbReference>
<organism evidence="4 5">
    <name type="scientific">Sporosarcina saromensis</name>
    <dbReference type="NCBI Taxonomy" id="359365"/>
    <lineage>
        <taxon>Bacteria</taxon>
        <taxon>Bacillati</taxon>
        <taxon>Bacillota</taxon>
        <taxon>Bacilli</taxon>
        <taxon>Bacillales</taxon>
        <taxon>Caryophanaceae</taxon>
        <taxon>Sporosarcina</taxon>
    </lineage>
</organism>
<dbReference type="SUPFAM" id="SSF46689">
    <property type="entry name" value="Homeodomain-like"/>
    <property type="match status" value="1"/>
</dbReference>
<dbReference type="Proteomes" id="UP001282284">
    <property type="component" value="Unassembled WGS sequence"/>
</dbReference>
<reference evidence="4 5" key="1">
    <citation type="submission" date="2023-06" db="EMBL/GenBank/DDBJ databases">
        <title>Sporosarcina sp. nov., isolated from Korean traditional fermented seafood 'Jeotgal'.</title>
        <authorList>
            <person name="Yang A.I."/>
            <person name="Shin N.-R."/>
        </authorList>
    </citation>
    <scope>NUCLEOTIDE SEQUENCE [LARGE SCALE GENOMIC DNA]</scope>
    <source>
        <strain evidence="4 5">KCTC13119</strain>
    </source>
</reference>
<dbReference type="RefSeq" id="WP_317946455.1">
    <property type="nucleotide sequence ID" value="NZ_JAUBDI010000026.1"/>
</dbReference>
<evidence type="ECO:0000256" key="2">
    <source>
        <dbReference type="PROSITE-ProRule" id="PRU00335"/>
    </source>
</evidence>
<evidence type="ECO:0000313" key="4">
    <source>
        <dbReference type="EMBL" id="MDW0114996.1"/>
    </source>
</evidence>
<proteinExistence type="predicted"/>
<accession>A0ABU4GDD3</accession>
<keyword evidence="5" id="KW-1185">Reference proteome</keyword>
<dbReference type="SUPFAM" id="SSF48498">
    <property type="entry name" value="Tetracyclin repressor-like, C-terminal domain"/>
    <property type="match status" value="1"/>
</dbReference>
<dbReference type="InterPro" id="IPR001647">
    <property type="entry name" value="HTH_TetR"/>
</dbReference>
<dbReference type="Pfam" id="PF00440">
    <property type="entry name" value="TetR_N"/>
    <property type="match status" value="1"/>
</dbReference>
<dbReference type="EMBL" id="JAUBDI010000026">
    <property type="protein sequence ID" value="MDW0114996.1"/>
    <property type="molecule type" value="Genomic_DNA"/>
</dbReference>
<evidence type="ECO:0000256" key="1">
    <source>
        <dbReference type="ARBA" id="ARBA00023125"/>
    </source>
</evidence>